<dbReference type="GO" id="GO:0016776">
    <property type="term" value="F:phosphotransferase activity, phosphate group as acceptor"/>
    <property type="evidence" value="ECO:0007669"/>
    <property type="project" value="InterPro"/>
</dbReference>
<dbReference type="HAMAP" id="MF_00235">
    <property type="entry name" value="Adenylate_kinase_Adk"/>
    <property type="match status" value="1"/>
</dbReference>
<comment type="caution">
    <text evidence="8">The sequence shown here is derived from an EMBL/GenBank/DDBJ whole genome shotgun (WGS) entry which is preliminary data.</text>
</comment>
<dbReference type="GO" id="GO:0005524">
    <property type="term" value="F:ATP binding"/>
    <property type="evidence" value="ECO:0007669"/>
    <property type="project" value="UniProtKB-KW"/>
</dbReference>
<evidence type="ECO:0000313" key="8">
    <source>
        <dbReference type="EMBL" id="CAJ1953130.1"/>
    </source>
</evidence>
<keyword evidence="2" id="KW-0547">Nucleotide-binding</keyword>
<evidence type="ECO:0000256" key="3">
    <source>
        <dbReference type="ARBA" id="ARBA00022777"/>
    </source>
</evidence>
<keyword evidence="3 6" id="KW-0418">Kinase</keyword>
<organism evidence="8 9">
    <name type="scientific">Cylindrotheca closterium</name>
    <dbReference type="NCBI Taxonomy" id="2856"/>
    <lineage>
        <taxon>Eukaryota</taxon>
        <taxon>Sar</taxon>
        <taxon>Stramenopiles</taxon>
        <taxon>Ochrophyta</taxon>
        <taxon>Bacillariophyta</taxon>
        <taxon>Bacillariophyceae</taxon>
        <taxon>Bacillariophycidae</taxon>
        <taxon>Bacillariales</taxon>
        <taxon>Bacillariaceae</taxon>
        <taxon>Cylindrotheca</taxon>
    </lineage>
</organism>
<dbReference type="AlphaFoldDB" id="A0AAD2FTL9"/>
<evidence type="ECO:0000256" key="4">
    <source>
        <dbReference type="ARBA" id="ARBA00022840"/>
    </source>
</evidence>
<keyword evidence="1 6" id="KW-0808">Transferase</keyword>
<keyword evidence="7" id="KW-0472">Membrane</keyword>
<evidence type="ECO:0008006" key="10">
    <source>
        <dbReference type="Google" id="ProtNLM"/>
    </source>
</evidence>
<dbReference type="PRINTS" id="PR00094">
    <property type="entry name" value="ADENYLTKNASE"/>
</dbReference>
<dbReference type="NCBIfam" id="TIGR01359">
    <property type="entry name" value="UMP_CMP_kin_fam"/>
    <property type="match status" value="1"/>
</dbReference>
<keyword evidence="9" id="KW-1185">Reference proteome</keyword>
<accession>A0AAD2FTL9</accession>
<dbReference type="GO" id="GO:0019205">
    <property type="term" value="F:nucleobase-containing compound kinase activity"/>
    <property type="evidence" value="ECO:0007669"/>
    <property type="project" value="InterPro"/>
</dbReference>
<dbReference type="EMBL" id="CAKOGP040001819">
    <property type="protein sequence ID" value="CAJ1953130.1"/>
    <property type="molecule type" value="Genomic_DNA"/>
</dbReference>
<dbReference type="InterPro" id="IPR027417">
    <property type="entry name" value="P-loop_NTPase"/>
</dbReference>
<dbReference type="Gene3D" id="3.40.50.300">
    <property type="entry name" value="P-loop containing nucleotide triphosphate hydrolases"/>
    <property type="match status" value="1"/>
</dbReference>
<comment type="similarity">
    <text evidence="6">Belongs to the adenylate kinase family.</text>
</comment>
<dbReference type="CDD" id="cd01428">
    <property type="entry name" value="ADK"/>
    <property type="match status" value="1"/>
</dbReference>
<keyword evidence="7" id="KW-0812">Transmembrane</keyword>
<dbReference type="SUPFAM" id="SSF52540">
    <property type="entry name" value="P-loop containing nucleoside triphosphate hydrolases"/>
    <property type="match status" value="1"/>
</dbReference>
<dbReference type="GO" id="GO:0006207">
    <property type="term" value="P:'de novo' pyrimidine nucleobase biosynthetic process"/>
    <property type="evidence" value="ECO:0007669"/>
    <property type="project" value="InterPro"/>
</dbReference>
<protein>
    <recommendedName>
        <fullName evidence="10">UMP/CMP kinase</fullName>
    </recommendedName>
</protein>
<evidence type="ECO:0000313" key="9">
    <source>
        <dbReference type="Proteomes" id="UP001295423"/>
    </source>
</evidence>
<dbReference type="Proteomes" id="UP001295423">
    <property type="component" value="Unassembled WGS sequence"/>
</dbReference>
<keyword evidence="7" id="KW-1133">Transmembrane helix</keyword>
<evidence type="ECO:0000256" key="6">
    <source>
        <dbReference type="RuleBase" id="RU003330"/>
    </source>
</evidence>
<dbReference type="GO" id="GO:0006221">
    <property type="term" value="P:pyrimidine nucleotide biosynthetic process"/>
    <property type="evidence" value="ECO:0007669"/>
    <property type="project" value="InterPro"/>
</dbReference>
<keyword evidence="4" id="KW-0067">ATP-binding</keyword>
<proteinExistence type="inferred from homology"/>
<dbReference type="PANTHER" id="PTHR23359">
    <property type="entry name" value="NUCLEOTIDE KINASE"/>
    <property type="match status" value="1"/>
</dbReference>
<evidence type="ECO:0000256" key="7">
    <source>
        <dbReference type="SAM" id="Phobius"/>
    </source>
</evidence>
<dbReference type="Pfam" id="PF00406">
    <property type="entry name" value="ADK"/>
    <property type="match status" value="1"/>
</dbReference>
<dbReference type="InterPro" id="IPR000850">
    <property type="entry name" value="Adenylat/UMP-CMP_kin"/>
</dbReference>
<dbReference type="InterPro" id="IPR006266">
    <property type="entry name" value="UMP_CMP_kinase"/>
</dbReference>
<evidence type="ECO:0000256" key="2">
    <source>
        <dbReference type="ARBA" id="ARBA00022741"/>
    </source>
</evidence>
<evidence type="ECO:0000256" key="5">
    <source>
        <dbReference type="ARBA" id="ARBA00048116"/>
    </source>
</evidence>
<comment type="catalytic activity">
    <reaction evidence="5">
        <text>UMP + ATP = UDP + ADP</text>
        <dbReference type="Rhea" id="RHEA:24400"/>
        <dbReference type="ChEBI" id="CHEBI:30616"/>
        <dbReference type="ChEBI" id="CHEBI:57865"/>
        <dbReference type="ChEBI" id="CHEBI:58223"/>
        <dbReference type="ChEBI" id="CHEBI:456216"/>
        <dbReference type="EC" id="2.7.4.14"/>
    </reaction>
</comment>
<sequence length="227" mass="25045">MANGYTRCPFTYGLFLGTTALFLYLGRRQKTKKTDLPTCDVVFVLGGPGAGKGTQCQLVQERLDGWVHLSAGDLLRAERNYGGKLCDLINSKIAAGELVPSEITCKCLENGMARAFEQSGVTKFLVDGFPRSHGNMTAWAGTLAKHNIKFVLSFDCPESVLEGRLLERGKSSGRSDDNIDTIRKRFQTHKAESLPIIQYFENNGTTVHTIESDKGVEQVYEKVVALF</sequence>
<feature type="transmembrane region" description="Helical" evidence="7">
    <location>
        <begin position="6"/>
        <end position="25"/>
    </location>
</feature>
<gene>
    <name evidence="8" type="ORF">CYCCA115_LOCUS13884</name>
</gene>
<reference evidence="8" key="1">
    <citation type="submission" date="2023-08" db="EMBL/GenBank/DDBJ databases">
        <authorList>
            <person name="Audoor S."/>
            <person name="Bilcke G."/>
        </authorList>
    </citation>
    <scope>NUCLEOTIDE SEQUENCE</scope>
</reference>
<name>A0AAD2FTL9_9STRA</name>
<evidence type="ECO:0000256" key="1">
    <source>
        <dbReference type="ARBA" id="ARBA00022679"/>
    </source>
</evidence>